<name>A0AAV1HQG8_9CHLO</name>
<dbReference type="InterPro" id="IPR018997">
    <property type="entry name" value="PUB_domain"/>
</dbReference>
<accession>A0AAV1HQG8</accession>
<sequence length="252" mass="28509">MDVDAKRQEQQARYESLAQTRSHDADGSSSTRLEAMRLIHSKIMDYKHEHPANLRKTIELLLKLCQNICDAPDDPRFKRIRARNSAFAASIAPNTGALKLMSLSGWHAVTDNLEKTWIFEHAPGTPQMRVLPDIVQELQKALDEVNKKDQMSNTSGKKRQEQERHQAALRQIEEDRRDRQERQARQREAELASSTAADVPDEESPAEQAVGSSRQQESLEHWLHDGAPSNGAGRARRRHVTPSSPDEADRVG</sequence>
<evidence type="ECO:0000313" key="3">
    <source>
        <dbReference type="EMBL" id="CAK0735101.1"/>
    </source>
</evidence>
<evidence type="ECO:0000313" key="4">
    <source>
        <dbReference type="Proteomes" id="UP001314263"/>
    </source>
</evidence>
<feature type="domain" description="PUB" evidence="2">
    <location>
        <begin position="54"/>
        <end position="129"/>
    </location>
</feature>
<gene>
    <name evidence="3" type="ORF">CVIRNUC_000528</name>
</gene>
<dbReference type="Gene3D" id="1.20.58.2190">
    <property type="match status" value="1"/>
</dbReference>
<feature type="compositionally biased region" description="Basic and acidic residues" evidence="1">
    <location>
        <begin position="1"/>
        <end position="12"/>
    </location>
</feature>
<comment type="caution">
    <text evidence="3">The sequence shown here is derived from an EMBL/GenBank/DDBJ whole genome shotgun (WGS) entry which is preliminary data.</text>
</comment>
<dbReference type="Proteomes" id="UP001314263">
    <property type="component" value="Unassembled WGS sequence"/>
</dbReference>
<feature type="region of interest" description="Disordered" evidence="1">
    <location>
        <begin position="144"/>
        <end position="252"/>
    </location>
</feature>
<feature type="compositionally biased region" description="Basic and acidic residues" evidence="1">
    <location>
        <begin position="158"/>
        <end position="190"/>
    </location>
</feature>
<dbReference type="CDD" id="cd09212">
    <property type="entry name" value="PUB"/>
    <property type="match status" value="1"/>
</dbReference>
<protein>
    <recommendedName>
        <fullName evidence="2">PUB domain-containing protein</fullName>
    </recommendedName>
</protein>
<organism evidence="3 4">
    <name type="scientific">Coccomyxa viridis</name>
    <dbReference type="NCBI Taxonomy" id="1274662"/>
    <lineage>
        <taxon>Eukaryota</taxon>
        <taxon>Viridiplantae</taxon>
        <taxon>Chlorophyta</taxon>
        <taxon>core chlorophytes</taxon>
        <taxon>Trebouxiophyceae</taxon>
        <taxon>Trebouxiophyceae incertae sedis</taxon>
        <taxon>Coccomyxaceae</taxon>
        <taxon>Coccomyxa</taxon>
    </lineage>
</organism>
<evidence type="ECO:0000259" key="2">
    <source>
        <dbReference type="Pfam" id="PF09409"/>
    </source>
</evidence>
<dbReference type="EMBL" id="CAUYUE010000001">
    <property type="protein sequence ID" value="CAK0735101.1"/>
    <property type="molecule type" value="Genomic_DNA"/>
</dbReference>
<dbReference type="Pfam" id="PF09409">
    <property type="entry name" value="PUB"/>
    <property type="match status" value="1"/>
</dbReference>
<dbReference type="SUPFAM" id="SSF143503">
    <property type="entry name" value="PUG domain-like"/>
    <property type="match status" value="1"/>
</dbReference>
<reference evidence="3 4" key="1">
    <citation type="submission" date="2023-10" db="EMBL/GenBank/DDBJ databases">
        <authorList>
            <person name="Maclean D."/>
            <person name="Macfadyen A."/>
        </authorList>
    </citation>
    <scope>NUCLEOTIDE SEQUENCE [LARGE SCALE GENOMIC DNA]</scope>
</reference>
<evidence type="ECO:0000256" key="1">
    <source>
        <dbReference type="SAM" id="MobiDB-lite"/>
    </source>
</evidence>
<keyword evidence="4" id="KW-1185">Reference proteome</keyword>
<proteinExistence type="predicted"/>
<dbReference type="InterPro" id="IPR036339">
    <property type="entry name" value="PUB-like_dom_sf"/>
</dbReference>
<feature type="region of interest" description="Disordered" evidence="1">
    <location>
        <begin position="1"/>
        <end position="31"/>
    </location>
</feature>
<dbReference type="AlphaFoldDB" id="A0AAV1HQG8"/>